<name>A0AAJ1T419_9BACI</name>
<feature type="domain" description="MacB-like periplasmic core" evidence="13">
    <location>
        <begin position="28"/>
        <end position="208"/>
    </location>
</feature>
<comment type="similarity">
    <text evidence="2">Belongs to the ABC-4 integral membrane protein family. HrtB subfamily.</text>
</comment>
<feature type="transmembrane region" description="Helical" evidence="11">
    <location>
        <begin position="323"/>
        <end position="345"/>
    </location>
</feature>
<comment type="caution">
    <text evidence="14">The sequence shown here is derived from an EMBL/GenBank/DDBJ whole genome shotgun (WGS) entry which is preliminary data.</text>
</comment>
<feature type="transmembrane region" description="Helical" evidence="11">
    <location>
        <begin position="15"/>
        <end position="36"/>
    </location>
</feature>
<evidence type="ECO:0000313" key="14">
    <source>
        <dbReference type="EMBL" id="MDQ0214445.1"/>
    </source>
</evidence>
<evidence type="ECO:0000259" key="12">
    <source>
        <dbReference type="Pfam" id="PF02687"/>
    </source>
</evidence>
<comment type="function">
    <text evidence="10">Part of the ABC transporter complex hrt involved in hemin import. Responsible for the translocation of the substrate across the membrane.</text>
</comment>
<dbReference type="GO" id="GO:0005886">
    <property type="term" value="C:plasma membrane"/>
    <property type="evidence" value="ECO:0007669"/>
    <property type="project" value="UniProtKB-SubCell"/>
</dbReference>
<dbReference type="InterPro" id="IPR003838">
    <property type="entry name" value="ABC3_permease_C"/>
</dbReference>
<evidence type="ECO:0000256" key="1">
    <source>
        <dbReference type="ARBA" id="ARBA00004651"/>
    </source>
</evidence>
<dbReference type="Proteomes" id="UP001237207">
    <property type="component" value="Unassembled WGS sequence"/>
</dbReference>
<evidence type="ECO:0000256" key="3">
    <source>
        <dbReference type="ARBA" id="ARBA00011131"/>
    </source>
</evidence>
<comment type="subunit">
    <text evidence="3">The complex is composed of two ATP-binding proteins (HrtA), two transmembrane proteins (HrtB) and a solute-binding protein.</text>
</comment>
<dbReference type="Pfam" id="PF12704">
    <property type="entry name" value="MacB_PCD"/>
    <property type="match status" value="1"/>
</dbReference>
<evidence type="ECO:0000256" key="5">
    <source>
        <dbReference type="ARBA" id="ARBA00022448"/>
    </source>
</evidence>
<keyword evidence="7 11" id="KW-0812">Transmembrane</keyword>
<evidence type="ECO:0000256" key="11">
    <source>
        <dbReference type="SAM" id="Phobius"/>
    </source>
</evidence>
<reference evidence="14" key="1">
    <citation type="submission" date="2023-07" db="EMBL/GenBank/DDBJ databases">
        <title>Genomic Encyclopedia of Type Strains, Phase IV (KMG-IV): sequencing the most valuable type-strain genomes for metagenomic binning, comparative biology and taxonomic classification.</title>
        <authorList>
            <person name="Goeker M."/>
        </authorList>
    </citation>
    <scope>NUCLEOTIDE SEQUENCE</scope>
    <source>
        <strain evidence="14">DSM 23947</strain>
    </source>
</reference>
<evidence type="ECO:0000256" key="2">
    <source>
        <dbReference type="ARBA" id="ARBA00008697"/>
    </source>
</evidence>
<evidence type="ECO:0000256" key="8">
    <source>
        <dbReference type="ARBA" id="ARBA00022989"/>
    </source>
</evidence>
<evidence type="ECO:0000256" key="10">
    <source>
        <dbReference type="ARBA" id="ARBA00024973"/>
    </source>
</evidence>
<evidence type="ECO:0000256" key="6">
    <source>
        <dbReference type="ARBA" id="ARBA00022475"/>
    </source>
</evidence>
<proteinExistence type="inferred from homology"/>
<evidence type="ECO:0000256" key="4">
    <source>
        <dbReference type="ARBA" id="ARBA00016962"/>
    </source>
</evidence>
<dbReference type="InterPro" id="IPR051125">
    <property type="entry name" value="ABC-4/HrtB_transporter"/>
</dbReference>
<protein>
    <recommendedName>
        <fullName evidence="4">Putative hemin transport system permease protein HrtB</fullName>
    </recommendedName>
</protein>
<sequence>MFLAWNEIRKNKFRYILISGVLMLIAYLVFFLSGLANGLENMNRDAIDKWKATGIILTKESDKSLPQSSMYLDEAKKLKGVENAIIGQLNTIARNEKVKANVSIFGIERDSFLQPKIIEGEMYSKVYEVVASESLKNDGFSLGDQLQLSATDKVLTIVGFTSQSRFNASPVVYTRLDTLQQVKYGGAYSENQDRINGIVIRTSDLSSVKTSPELEVVEIESFIEHLPGYTEQGLTLQIMIYFLFVISAVIVAIFLYVLTVQKKSMFGVMKAQGISNRFLAQSVVVQTFLVTAIGVVLGFVLTVVTGMFLPNAVPVSFDYITMILYGVILIAVAILGAIFSVVSIVKIDPLKAIGG</sequence>
<dbReference type="PANTHER" id="PTHR43738:SF1">
    <property type="entry name" value="HEMIN TRANSPORT SYSTEM PERMEASE PROTEIN HRTB-RELATED"/>
    <property type="match status" value="1"/>
</dbReference>
<gene>
    <name evidence="14" type="ORF">J2S13_000841</name>
</gene>
<dbReference type="PANTHER" id="PTHR43738">
    <property type="entry name" value="ABC TRANSPORTER, MEMBRANE PROTEIN"/>
    <property type="match status" value="1"/>
</dbReference>
<evidence type="ECO:0000256" key="7">
    <source>
        <dbReference type="ARBA" id="ARBA00022692"/>
    </source>
</evidence>
<feature type="transmembrane region" description="Helical" evidence="11">
    <location>
        <begin position="238"/>
        <end position="258"/>
    </location>
</feature>
<dbReference type="InterPro" id="IPR025857">
    <property type="entry name" value="MacB_PCD"/>
</dbReference>
<dbReference type="Pfam" id="PF02687">
    <property type="entry name" value="FtsX"/>
    <property type="match status" value="1"/>
</dbReference>
<dbReference type="EMBL" id="JAUSUC010000007">
    <property type="protein sequence ID" value="MDQ0214445.1"/>
    <property type="molecule type" value="Genomic_DNA"/>
</dbReference>
<keyword evidence="15" id="KW-1185">Reference proteome</keyword>
<keyword evidence="8 11" id="KW-1133">Transmembrane helix</keyword>
<dbReference type="AlphaFoldDB" id="A0AAJ1T419"/>
<evidence type="ECO:0000259" key="13">
    <source>
        <dbReference type="Pfam" id="PF12704"/>
    </source>
</evidence>
<dbReference type="RefSeq" id="WP_307256436.1">
    <property type="nucleotide sequence ID" value="NZ_JAUSUC010000007.1"/>
</dbReference>
<evidence type="ECO:0000313" key="15">
    <source>
        <dbReference type="Proteomes" id="UP001237207"/>
    </source>
</evidence>
<feature type="transmembrane region" description="Helical" evidence="11">
    <location>
        <begin position="278"/>
        <end position="303"/>
    </location>
</feature>
<keyword evidence="6" id="KW-1003">Cell membrane</keyword>
<accession>A0AAJ1T419</accession>
<keyword evidence="9 11" id="KW-0472">Membrane</keyword>
<evidence type="ECO:0000256" key="9">
    <source>
        <dbReference type="ARBA" id="ARBA00023136"/>
    </source>
</evidence>
<comment type="subcellular location">
    <subcellularLocation>
        <location evidence="1">Cell membrane</location>
        <topology evidence="1">Multi-pass membrane protein</topology>
    </subcellularLocation>
</comment>
<organism evidence="14 15">
    <name type="scientific">Oikeobacillus pervagus</name>
    <dbReference type="NCBI Taxonomy" id="1325931"/>
    <lineage>
        <taxon>Bacteria</taxon>
        <taxon>Bacillati</taxon>
        <taxon>Bacillota</taxon>
        <taxon>Bacilli</taxon>
        <taxon>Bacillales</taxon>
        <taxon>Bacillaceae</taxon>
        <taxon>Oikeobacillus</taxon>
    </lineage>
</organism>
<keyword evidence="5" id="KW-0813">Transport</keyword>
<feature type="domain" description="ABC3 transporter permease C-terminal" evidence="12">
    <location>
        <begin position="238"/>
        <end position="349"/>
    </location>
</feature>